<dbReference type="WBParaSite" id="ES5_v2.g10035.t1">
    <property type="protein sequence ID" value="ES5_v2.g10035.t1"/>
    <property type="gene ID" value="ES5_v2.g10035"/>
</dbReference>
<dbReference type="Proteomes" id="UP000887579">
    <property type="component" value="Unplaced"/>
</dbReference>
<organism evidence="1 2">
    <name type="scientific">Panagrolaimus sp. ES5</name>
    <dbReference type="NCBI Taxonomy" id="591445"/>
    <lineage>
        <taxon>Eukaryota</taxon>
        <taxon>Metazoa</taxon>
        <taxon>Ecdysozoa</taxon>
        <taxon>Nematoda</taxon>
        <taxon>Chromadorea</taxon>
        <taxon>Rhabditida</taxon>
        <taxon>Tylenchina</taxon>
        <taxon>Panagrolaimomorpha</taxon>
        <taxon>Panagrolaimoidea</taxon>
        <taxon>Panagrolaimidae</taxon>
        <taxon>Panagrolaimus</taxon>
    </lineage>
</organism>
<evidence type="ECO:0000313" key="2">
    <source>
        <dbReference type="WBParaSite" id="ES5_v2.g10035.t1"/>
    </source>
</evidence>
<reference evidence="2" key="1">
    <citation type="submission" date="2022-11" db="UniProtKB">
        <authorList>
            <consortium name="WormBaseParasite"/>
        </authorList>
    </citation>
    <scope>IDENTIFICATION</scope>
</reference>
<accession>A0AC34EZB3</accession>
<proteinExistence type="predicted"/>
<protein>
    <submittedName>
        <fullName evidence="2">Uncharacterized protein</fullName>
    </submittedName>
</protein>
<evidence type="ECO:0000313" key="1">
    <source>
        <dbReference type="Proteomes" id="UP000887579"/>
    </source>
</evidence>
<sequence>MPPLPTENSINDSTQADDDETWSTFLFAGIGTVIGLVILGVFIWFLIKFLKKRKQKFIEEDEDSEEESKLSSIVIDPSNSSVNKSEAEDQSQFSADNNSQCEKEATKSADKLKETAKIQPSTTQQQQTPAAAAADLSSKQKVETPKKKAAAVEEKSKKVCETAKKTNAETPKKKTTKDVVPKLVKKKVASEEEQEASSKLDGESNVSKELSKETVAVKEDVKANVGGSGGCGEKMAKEETKNVQKPEKKVKE</sequence>
<name>A0AC34EZB3_9BILA</name>